<protein>
    <recommendedName>
        <fullName evidence="10">Porin</fullName>
    </recommendedName>
</protein>
<evidence type="ECO:0000256" key="3">
    <source>
        <dbReference type="ARBA" id="ARBA00022452"/>
    </source>
</evidence>
<keyword evidence="3 10" id="KW-1134">Transmembrane beta strand</keyword>
<evidence type="ECO:0000256" key="9">
    <source>
        <dbReference type="ARBA" id="ARBA00023237"/>
    </source>
</evidence>
<keyword evidence="4 10" id="KW-0812">Transmembrane</keyword>
<feature type="chain" id="PRO_5016479839" description="Porin" evidence="10">
    <location>
        <begin position="23"/>
        <end position="366"/>
    </location>
</feature>
<accession>A0A368YGG8</accession>
<comment type="domain">
    <text evidence="10">Consists of 16-stranded beta-barrel sheets, with large surface-exposed loops, that form a transmembrane pore at the center of each barrel. The pore is partially ocluded by a peptide loop that folds into the pore lumen.</text>
</comment>
<keyword evidence="9 10" id="KW-0998">Cell outer membrane</keyword>
<evidence type="ECO:0000256" key="5">
    <source>
        <dbReference type="ARBA" id="ARBA00022729"/>
    </source>
</evidence>
<evidence type="ECO:0000256" key="6">
    <source>
        <dbReference type="ARBA" id="ARBA00023065"/>
    </source>
</evidence>
<dbReference type="AlphaFoldDB" id="A0A368YGG8"/>
<dbReference type="GO" id="GO:0009279">
    <property type="term" value="C:cell outer membrane"/>
    <property type="evidence" value="ECO:0007669"/>
    <property type="project" value="UniProtKB-SubCell"/>
</dbReference>
<comment type="function">
    <text evidence="10">Forms passive diffusion pores that allow small molecular weight hydrophilic materials across the outer membrane.</text>
</comment>
<gene>
    <name evidence="11" type="ORF">C7476_12251</name>
</gene>
<dbReference type="OrthoDB" id="7801681at2"/>
<keyword evidence="5 10" id="KW-0732">Signal</keyword>
<comment type="subcellular location">
    <subcellularLocation>
        <location evidence="10">Cell outer membrane</location>
        <topology evidence="10">Multi-pass membrane protein</topology>
    </subcellularLocation>
</comment>
<evidence type="ECO:0000256" key="4">
    <source>
        <dbReference type="ARBA" id="ARBA00022692"/>
    </source>
</evidence>
<dbReference type="GO" id="GO:0015288">
    <property type="term" value="F:porin activity"/>
    <property type="evidence" value="ECO:0007669"/>
    <property type="project" value="UniProtKB-KW"/>
</dbReference>
<proteinExistence type="inferred from homology"/>
<evidence type="ECO:0000256" key="7">
    <source>
        <dbReference type="ARBA" id="ARBA00023114"/>
    </source>
</evidence>
<feature type="signal peptide" evidence="10">
    <location>
        <begin position="1"/>
        <end position="22"/>
    </location>
</feature>
<dbReference type="EMBL" id="QPJM01000022">
    <property type="protein sequence ID" value="RCW78739.1"/>
    <property type="molecule type" value="Genomic_DNA"/>
</dbReference>
<evidence type="ECO:0000313" key="12">
    <source>
        <dbReference type="Proteomes" id="UP000253324"/>
    </source>
</evidence>
<keyword evidence="12" id="KW-1185">Reference proteome</keyword>
<evidence type="ECO:0000256" key="2">
    <source>
        <dbReference type="ARBA" id="ARBA00022448"/>
    </source>
</evidence>
<sequence length="366" mass="39668">MNIKSLLFGSAAALVAVSGARAADAVVVAEPEPVEYVRVCDAYGAGFFYIPGTETCLKIGGMVRYDAQAGDDPYDGSNLGRLKADGTRDETYHKRTRAEIRMDARSETELGTLRSYIVGRFQYDDGEDSGGSLPEAFIELGGFRIGIADEIFGAWVGYAGDIINDDVINYQSGKTNQISYTFVGGNGFSAIIAAEQGSDEFADNVIDDYMPHVLAGAKWEQAWGKIAGTVAYDSKQEDIAANLRVDVNITDKVSLWLLGAYQSDFDENSFYTGETNWFAQFQGDWAAWGGVAAKVTDKATINAQAAYEDEGTYALALNVAYELVPGFTITPEINYTKFDGARKDDSIANGGDDDAFGGIVRFQRNF</sequence>
<dbReference type="RefSeq" id="WP_114432549.1">
    <property type="nucleotide sequence ID" value="NZ_QPJM01000022.1"/>
</dbReference>
<dbReference type="SUPFAM" id="SSF56935">
    <property type="entry name" value="Porins"/>
    <property type="match status" value="1"/>
</dbReference>
<dbReference type="GO" id="GO:0006811">
    <property type="term" value="P:monoatomic ion transport"/>
    <property type="evidence" value="ECO:0007669"/>
    <property type="project" value="UniProtKB-KW"/>
</dbReference>
<evidence type="ECO:0000256" key="10">
    <source>
        <dbReference type="RuleBase" id="RU364005"/>
    </source>
</evidence>
<organism evidence="11 12">
    <name type="scientific">Phyllobacterium bourgognense</name>
    <dbReference type="NCBI Taxonomy" id="314236"/>
    <lineage>
        <taxon>Bacteria</taxon>
        <taxon>Pseudomonadati</taxon>
        <taxon>Pseudomonadota</taxon>
        <taxon>Alphaproteobacteria</taxon>
        <taxon>Hyphomicrobiales</taxon>
        <taxon>Phyllobacteriaceae</taxon>
        <taxon>Phyllobacterium</taxon>
    </lineage>
</organism>
<name>A0A368YGG8_9HYPH</name>
<keyword evidence="2 10" id="KW-0813">Transport</keyword>
<evidence type="ECO:0000256" key="8">
    <source>
        <dbReference type="ARBA" id="ARBA00023136"/>
    </source>
</evidence>
<dbReference type="InterPro" id="IPR003684">
    <property type="entry name" value="Porin_alphabac"/>
</dbReference>
<keyword evidence="6 10" id="KW-0406">Ion transport</keyword>
<keyword evidence="7 10" id="KW-0626">Porin</keyword>
<evidence type="ECO:0000256" key="1">
    <source>
        <dbReference type="ARBA" id="ARBA00009521"/>
    </source>
</evidence>
<evidence type="ECO:0000313" key="11">
    <source>
        <dbReference type="EMBL" id="RCW78739.1"/>
    </source>
</evidence>
<keyword evidence="8 10" id="KW-0472">Membrane</keyword>
<reference evidence="11 12" key="1">
    <citation type="submission" date="2018-07" db="EMBL/GenBank/DDBJ databases">
        <title>Genomic Encyclopedia of Type Strains, Phase III (KMG-III): the genomes of soil and plant-associated and newly described type strains.</title>
        <authorList>
            <person name="Whitman W."/>
        </authorList>
    </citation>
    <scope>NUCLEOTIDE SEQUENCE [LARGE SCALE GENOMIC DNA]</scope>
    <source>
        <strain evidence="11 12">31-25a</strain>
    </source>
</reference>
<dbReference type="Pfam" id="PF02530">
    <property type="entry name" value="Porin_2"/>
    <property type="match status" value="1"/>
</dbReference>
<dbReference type="Proteomes" id="UP000253324">
    <property type="component" value="Unassembled WGS sequence"/>
</dbReference>
<comment type="similarity">
    <text evidence="1 10">Belongs to the alphaproteobacteria porin family.</text>
</comment>
<dbReference type="GO" id="GO:0046930">
    <property type="term" value="C:pore complex"/>
    <property type="evidence" value="ECO:0007669"/>
    <property type="project" value="UniProtKB-KW"/>
</dbReference>
<comment type="caution">
    <text evidence="11">The sequence shown here is derived from an EMBL/GenBank/DDBJ whole genome shotgun (WGS) entry which is preliminary data.</text>
</comment>